<dbReference type="InterPro" id="IPR032675">
    <property type="entry name" value="LRR_dom_sf"/>
</dbReference>
<feature type="region of interest" description="Disordered" evidence="1">
    <location>
        <begin position="1"/>
        <end position="83"/>
    </location>
</feature>
<evidence type="ECO:0000313" key="2">
    <source>
        <dbReference type="EMBL" id="EMD34193.1"/>
    </source>
</evidence>
<keyword evidence="3" id="KW-1185">Reference proteome</keyword>
<dbReference type="AlphaFoldDB" id="M2QB19"/>
<dbReference type="Gene3D" id="3.80.10.10">
    <property type="entry name" value="Ribonuclease Inhibitor"/>
    <property type="match status" value="1"/>
</dbReference>
<protein>
    <recommendedName>
        <fullName evidence="4">F-box domain-containing protein</fullName>
    </recommendedName>
</protein>
<dbReference type="EMBL" id="KB445803">
    <property type="protein sequence ID" value="EMD34193.1"/>
    <property type="molecule type" value="Genomic_DNA"/>
</dbReference>
<proteinExistence type="predicted"/>
<gene>
    <name evidence="2" type="ORF">CERSUDRAFT_107448</name>
</gene>
<name>M2QB19_CERS8</name>
<dbReference type="SUPFAM" id="SSF52047">
    <property type="entry name" value="RNI-like"/>
    <property type="match status" value="1"/>
</dbReference>
<evidence type="ECO:0000313" key="3">
    <source>
        <dbReference type="Proteomes" id="UP000016930"/>
    </source>
</evidence>
<organism evidence="2 3">
    <name type="scientific">Ceriporiopsis subvermispora (strain B)</name>
    <name type="common">White-rot fungus</name>
    <name type="synonym">Gelatoporia subvermispora</name>
    <dbReference type="NCBI Taxonomy" id="914234"/>
    <lineage>
        <taxon>Eukaryota</taxon>
        <taxon>Fungi</taxon>
        <taxon>Dikarya</taxon>
        <taxon>Basidiomycota</taxon>
        <taxon>Agaricomycotina</taxon>
        <taxon>Agaricomycetes</taxon>
        <taxon>Polyporales</taxon>
        <taxon>Gelatoporiaceae</taxon>
        <taxon>Gelatoporia</taxon>
    </lineage>
</organism>
<sequence length="489" mass="53846">MATTVDLCSASIPHSDESGYYGSGESEHYELDEGEHRGSDDGDDYGSDEGEGHGSVESEEYGSDEREEYKSDEDSDGNAPIHSPAVRGLPVELWWNILEIANDGRALLATGCTCKTLRDIVREIIEKRTHMDRLDDILSDPTGGYFFSTARIRSAELPSCISTYHTKSQRLQSMEISHGRLLLRSQTRSALSQLKSVTTLTLEDIHFSTFSDFARTVCALPNLSTLILWRVTVDASRSYSLEGVYFARDLRLKELSINNCAFGESHPSWKLLTAPSLSDTLEDIRAGSLARDPQRALQELFIPPAALLSTSLGRLKRLQFAALGLSCSSEAVSRVTLSLLSRSPAGRVTAIEIAYACGHSPPCLHTLEALFTALDSGVAAVNFATLRTISVCLTTRHAFNADNIRIIVDSKSHSPEWTERFTMSSMVSTDNGINRSLSSDEQILETTEAAVEALPREVALEIRLTSFSLQLYPYRATVVYTRRSETVAL</sequence>
<feature type="compositionally biased region" description="Basic and acidic residues" evidence="1">
    <location>
        <begin position="25"/>
        <end position="40"/>
    </location>
</feature>
<reference evidence="2 3" key="1">
    <citation type="journal article" date="2012" name="Proc. Natl. Acad. Sci. U.S.A.">
        <title>Comparative genomics of Ceriporiopsis subvermispora and Phanerochaete chrysosporium provide insight into selective ligninolysis.</title>
        <authorList>
            <person name="Fernandez-Fueyo E."/>
            <person name="Ruiz-Duenas F.J."/>
            <person name="Ferreira P."/>
            <person name="Floudas D."/>
            <person name="Hibbett D.S."/>
            <person name="Canessa P."/>
            <person name="Larrondo L.F."/>
            <person name="James T.Y."/>
            <person name="Seelenfreund D."/>
            <person name="Lobos S."/>
            <person name="Polanco R."/>
            <person name="Tello M."/>
            <person name="Honda Y."/>
            <person name="Watanabe T."/>
            <person name="Watanabe T."/>
            <person name="Ryu J.S."/>
            <person name="Kubicek C.P."/>
            <person name="Schmoll M."/>
            <person name="Gaskell J."/>
            <person name="Hammel K.E."/>
            <person name="St John F.J."/>
            <person name="Vanden Wymelenberg A."/>
            <person name="Sabat G."/>
            <person name="Splinter BonDurant S."/>
            <person name="Syed K."/>
            <person name="Yadav J.S."/>
            <person name="Doddapaneni H."/>
            <person name="Subramanian V."/>
            <person name="Lavin J.L."/>
            <person name="Oguiza J.A."/>
            <person name="Perez G."/>
            <person name="Pisabarro A.G."/>
            <person name="Ramirez L."/>
            <person name="Santoyo F."/>
            <person name="Master E."/>
            <person name="Coutinho P.M."/>
            <person name="Henrissat B."/>
            <person name="Lombard V."/>
            <person name="Magnuson J.K."/>
            <person name="Kuees U."/>
            <person name="Hori C."/>
            <person name="Igarashi K."/>
            <person name="Samejima M."/>
            <person name="Held B.W."/>
            <person name="Barry K.W."/>
            <person name="LaButti K.M."/>
            <person name="Lapidus A."/>
            <person name="Lindquist E.A."/>
            <person name="Lucas S.M."/>
            <person name="Riley R."/>
            <person name="Salamov A.A."/>
            <person name="Hoffmeister D."/>
            <person name="Schwenk D."/>
            <person name="Hadar Y."/>
            <person name="Yarden O."/>
            <person name="de Vries R.P."/>
            <person name="Wiebenga A."/>
            <person name="Stenlid J."/>
            <person name="Eastwood D."/>
            <person name="Grigoriev I.V."/>
            <person name="Berka R.M."/>
            <person name="Blanchette R.A."/>
            <person name="Kersten P."/>
            <person name="Martinez A.T."/>
            <person name="Vicuna R."/>
            <person name="Cullen D."/>
        </authorList>
    </citation>
    <scope>NUCLEOTIDE SEQUENCE [LARGE SCALE GENOMIC DNA]</scope>
    <source>
        <strain evidence="2 3">B</strain>
    </source>
</reference>
<dbReference type="OrthoDB" id="2734653at2759"/>
<dbReference type="HOGENOM" id="CLU_038064_0_0_1"/>
<accession>M2QB19</accession>
<evidence type="ECO:0008006" key="4">
    <source>
        <dbReference type="Google" id="ProtNLM"/>
    </source>
</evidence>
<dbReference type="Proteomes" id="UP000016930">
    <property type="component" value="Unassembled WGS sequence"/>
</dbReference>
<evidence type="ECO:0000256" key="1">
    <source>
        <dbReference type="SAM" id="MobiDB-lite"/>
    </source>
</evidence>